<proteinExistence type="predicted"/>
<name>A0A921IIW1_9FIRM</name>
<gene>
    <name evidence="1" type="ORF">K8V20_03005</name>
</gene>
<reference evidence="1" key="1">
    <citation type="journal article" date="2021" name="PeerJ">
        <title>Extensive microbial diversity within the chicken gut microbiome revealed by metagenomics and culture.</title>
        <authorList>
            <person name="Gilroy R."/>
            <person name="Ravi A."/>
            <person name="Getino M."/>
            <person name="Pursley I."/>
            <person name="Horton D.L."/>
            <person name="Alikhan N.F."/>
            <person name="Baker D."/>
            <person name="Gharbi K."/>
            <person name="Hall N."/>
            <person name="Watson M."/>
            <person name="Adriaenssens E.M."/>
            <person name="Foster-Nyarko E."/>
            <person name="Jarju S."/>
            <person name="Secka A."/>
            <person name="Antonio M."/>
            <person name="Oren A."/>
            <person name="Chaudhuri R.R."/>
            <person name="La Ragione R."/>
            <person name="Hildebrand F."/>
            <person name="Pallen M.J."/>
        </authorList>
    </citation>
    <scope>NUCLEOTIDE SEQUENCE</scope>
    <source>
        <strain evidence="1">ChiBcec21-2208</strain>
    </source>
</reference>
<dbReference type="AlphaFoldDB" id="A0A921IIW1"/>
<evidence type="ECO:0000313" key="1">
    <source>
        <dbReference type="EMBL" id="HJG27602.1"/>
    </source>
</evidence>
<dbReference type="Gene3D" id="3.30.470.20">
    <property type="entry name" value="ATP-grasp fold, B domain"/>
    <property type="match status" value="1"/>
</dbReference>
<protein>
    <recommendedName>
        <fullName evidence="3">ATP-grasp domain-containing protein</fullName>
    </recommendedName>
</protein>
<dbReference type="SUPFAM" id="SSF56059">
    <property type="entry name" value="Glutathione synthetase ATP-binding domain-like"/>
    <property type="match status" value="1"/>
</dbReference>
<comment type="caution">
    <text evidence="1">The sequence shown here is derived from an EMBL/GenBank/DDBJ whole genome shotgun (WGS) entry which is preliminary data.</text>
</comment>
<evidence type="ECO:0000313" key="2">
    <source>
        <dbReference type="Proteomes" id="UP000782880"/>
    </source>
</evidence>
<sequence length="312" mass="34624">MQNVLLLSAGVTTGWHLAKVARQYFADDITLHLCDINPRELVPAATLTGPFHRVPPLADPGYEAAVCRVLDENRIDVIVPLIDQDLFQWAADAPVLTQRGVRSTAPLRHTAELLSDKEQMFRFLQTHNLPTPPLVDPDRTEPGRMYLTKKKIGCGSHGMRAVPGGTPITLEADELLQEKCDGDGREVTAEVFNAQGKLRVFCRERVVTKAGVCTKMVPLHLPEIEDYLAQLVQLLPCPTAFCAQFMQHRGRWNLIDCNLRMGAGTALATAAGFQLVRAFWADLCGQPVEDAWLQPDPSVKAVLRVYEEVVIR</sequence>
<evidence type="ECO:0008006" key="3">
    <source>
        <dbReference type="Google" id="ProtNLM"/>
    </source>
</evidence>
<dbReference type="Proteomes" id="UP000782880">
    <property type="component" value="Unassembled WGS sequence"/>
</dbReference>
<dbReference type="Gene3D" id="3.40.50.20">
    <property type="match status" value="1"/>
</dbReference>
<accession>A0A921IIW1</accession>
<organism evidence="1 2">
    <name type="scientific">Subdoligranulum variabile</name>
    <dbReference type="NCBI Taxonomy" id="214851"/>
    <lineage>
        <taxon>Bacteria</taxon>
        <taxon>Bacillati</taxon>
        <taxon>Bacillota</taxon>
        <taxon>Clostridia</taxon>
        <taxon>Eubacteriales</taxon>
        <taxon>Oscillospiraceae</taxon>
        <taxon>Subdoligranulum</taxon>
    </lineage>
</organism>
<dbReference type="EMBL" id="DYVE01000079">
    <property type="protein sequence ID" value="HJG27602.1"/>
    <property type="molecule type" value="Genomic_DNA"/>
</dbReference>
<reference evidence="1" key="2">
    <citation type="submission" date="2021-09" db="EMBL/GenBank/DDBJ databases">
        <authorList>
            <person name="Gilroy R."/>
        </authorList>
    </citation>
    <scope>NUCLEOTIDE SEQUENCE</scope>
    <source>
        <strain evidence="1">ChiBcec21-2208</strain>
    </source>
</reference>